<comment type="caution">
    <text evidence="5">The sequence shown here is derived from an EMBL/GenBank/DDBJ whole genome shotgun (WGS) entry which is preliminary data.</text>
</comment>
<feature type="domain" description="DDE" evidence="4">
    <location>
        <begin position="86"/>
        <end position="105"/>
    </location>
</feature>
<keyword evidence="1" id="KW-0815">Transposition</keyword>
<dbReference type="Pfam" id="PF13610">
    <property type="entry name" value="DDE_Tnp_IS240"/>
    <property type="match status" value="1"/>
</dbReference>
<feature type="non-terminal residue" evidence="5">
    <location>
        <position position="146"/>
    </location>
</feature>
<protein>
    <submittedName>
        <fullName evidence="5">IS6 family transposase</fullName>
    </submittedName>
</protein>
<dbReference type="EMBL" id="JAUQOM010000057">
    <property type="protein sequence ID" value="MDO7837625.1"/>
    <property type="molecule type" value="Genomic_DNA"/>
</dbReference>
<evidence type="ECO:0000256" key="2">
    <source>
        <dbReference type="ARBA" id="ARBA00023125"/>
    </source>
</evidence>
<dbReference type="PANTHER" id="PTHR35528:SF3">
    <property type="entry name" value="BLL1675 PROTEIN"/>
    <property type="match status" value="1"/>
</dbReference>
<organism evidence="5 6">
    <name type="scientific">Sphingobium cyanobacteriorum</name>
    <dbReference type="NCBI Taxonomy" id="3063954"/>
    <lineage>
        <taxon>Bacteria</taxon>
        <taxon>Pseudomonadati</taxon>
        <taxon>Pseudomonadota</taxon>
        <taxon>Alphaproteobacteria</taxon>
        <taxon>Sphingomonadales</taxon>
        <taxon>Sphingomonadaceae</taxon>
        <taxon>Sphingobium</taxon>
    </lineage>
</organism>
<accession>A0ABT8ZV90</accession>
<proteinExistence type="predicted"/>
<gene>
    <name evidence="5" type="ORF">Q4610_21575</name>
</gene>
<dbReference type="NCBIfam" id="NF033587">
    <property type="entry name" value="transpos_IS6"/>
    <property type="match status" value="1"/>
</dbReference>
<evidence type="ECO:0000259" key="4">
    <source>
        <dbReference type="Pfam" id="PF13610"/>
    </source>
</evidence>
<dbReference type="InterPro" id="IPR052183">
    <property type="entry name" value="IS_Transposase"/>
</dbReference>
<dbReference type="InterPro" id="IPR032874">
    <property type="entry name" value="DDE_dom"/>
</dbReference>
<sequence>MILNTIAEKLKRQSKDDFKGRHFEAWLIVQAVAWYLRYPLSYRDLEEMFRERGFEVDHSTINRWVLAYAPVIEKRLRQFRRPHCGSVRIDETYVKIRGKWRYLYRGACRKHFWRQLSPSQGRYFHALLTFCSPKRRASKSFWSLTV</sequence>
<evidence type="ECO:0000256" key="3">
    <source>
        <dbReference type="ARBA" id="ARBA00023172"/>
    </source>
</evidence>
<evidence type="ECO:0000313" key="6">
    <source>
        <dbReference type="Proteomes" id="UP001176471"/>
    </source>
</evidence>
<keyword evidence="3" id="KW-0233">DNA recombination</keyword>
<dbReference type="RefSeq" id="WP_304537827.1">
    <property type="nucleotide sequence ID" value="NZ_JAUQOM010000057.1"/>
</dbReference>
<dbReference type="Proteomes" id="UP001176471">
    <property type="component" value="Unassembled WGS sequence"/>
</dbReference>
<dbReference type="InterPro" id="IPR047930">
    <property type="entry name" value="Transpos_IS6"/>
</dbReference>
<keyword evidence="2" id="KW-0238">DNA-binding</keyword>
<evidence type="ECO:0000256" key="1">
    <source>
        <dbReference type="ARBA" id="ARBA00022578"/>
    </source>
</evidence>
<dbReference type="PANTHER" id="PTHR35528">
    <property type="entry name" value="BLL1675 PROTEIN"/>
    <property type="match status" value="1"/>
</dbReference>
<evidence type="ECO:0000313" key="5">
    <source>
        <dbReference type="EMBL" id="MDO7837625.1"/>
    </source>
</evidence>
<reference evidence="5" key="1">
    <citation type="submission" date="2023-07" db="EMBL/GenBank/DDBJ databases">
        <title>Bacterial whole genome sequence for Sphingobium sp. HBC34.</title>
        <authorList>
            <person name="Le V."/>
            <person name="Ko S.-R."/>
            <person name="Ahn C.-Y."/>
            <person name="Oh H.-M."/>
        </authorList>
    </citation>
    <scope>NUCLEOTIDE SEQUENCE</scope>
    <source>
        <strain evidence="5">HBC34</strain>
    </source>
</reference>
<name>A0ABT8ZV90_9SPHN</name>
<keyword evidence="6" id="KW-1185">Reference proteome</keyword>